<dbReference type="InterPro" id="IPR022298">
    <property type="entry name" value="Conjug_transposon_TraN"/>
</dbReference>
<reference evidence="1" key="2">
    <citation type="submission" date="2020-09" db="EMBL/GenBank/DDBJ databases">
        <authorList>
            <person name="Sun Q."/>
            <person name="Zhou Y."/>
        </authorList>
    </citation>
    <scope>NUCLEOTIDE SEQUENCE</scope>
    <source>
        <strain evidence="1">CGMCC 1.15966</strain>
    </source>
</reference>
<dbReference type="EMBL" id="BMKM01000003">
    <property type="protein sequence ID" value="GGE18441.1"/>
    <property type="molecule type" value="Genomic_DNA"/>
</dbReference>
<protein>
    <submittedName>
        <fullName evidence="1">Conjugative transposon protein TraN</fullName>
    </submittedName>
</protein>
<proteinExistence type="predicted"/>
<dbReference type="AlphaFoldDB" id="A0A8H9FYQ9"/>
<dbReference type="RefSeq" id="WP_182498424.1">
    <property type="nucleotide sequence ID" value="NZ_BMKM01000003.1"/>
</dbReference>
<name>A0A8H9FYQ9_9SPHI</name>
<sequence>MKSINRYLLSAVLVISQGISGFSQEIVPQTVEVSCTKTTNIIFPYTIKSVDRGSQDILVQKAVGVENILQLKAAKSHFQQTNLSVVTGDGEFHSFLVNYADDPVKLNHAILRVPEHDFNRKPVEGKTINEKDIEDNIRLVRQLKADFAGPKYKKYGVQLTLNGLYIQGDLYYVVLSLENKSTVSYDLDGLRFFVREKKQAKRTAIQEIELSPVCLVGEKGTVQAQGARTIIAVLPKFTLPEKKEFVLEVQEFSGGRHLRLRTGNRHLIKATLIN</sequence>
<accession>A0A8H9FYQ9</accession>
<reference evidence="1" key="1">
    <citation type="journal article" date="2014" name="Int. J. Syst. Evol. Microbiol.">
        <title>Complete genome sequence of Corynebacterium casei LMG S-19264T (=DSM 44701T), isolated from a smear-ripened cheese.</title>
        <authorList>
            <consortium name="US DOE Joint Genome Institute (JGI-PGF)"/>
            <person name="Walter F."/>
            <person name="Albersmeier A."/>
            <person name="Kalinowski J."/>
            <person name="Ruckert C."/>
        </authorList>
    </citation>
    <scope>NUCLEOTIDE SEQUENCE</scope>
    <source>
        <strain evidence="1">CGMCC 1.15966</strain>
    </source>
</reference>
<gene>
    <name evidence="1" type="ORF">GCM10011516_15130</name>
</gene>
<evidence type="ECO:0000313" key="2">
    <source>
        <dbReference type="Proteomes" id="UP000614460"/>
    </source>
</evidence>
<dbReference type="NCBIfam" id="TIGR03780">
    <property type="entry name" value="Bac_Flav_CT_N"/>
    <property type="match status" value="1"/>
</dbReference>
<comment type="caution">
    <text evidence="1">The sequence shown here is derived from an EMBL/GenBank/DDBJ whole genome shotgun (WGS) entry which is preliminary data.</text>
</comment>
<evidence type="ECO:0000313" key="1">
    <source>
        <dbReference type="EMBL" id="GGE18441.1"/>
    </source>
</evidence>
<keyword evidence="2" id="KW-1185">Reference proteome</keyword>
<dbReference type="Proteomes" id="UP000614460">
    <property type="component" value="Unassembled WGS sequence"/>
</dbReference>
<dbReference type="Pfam" id="PF13595">
    <property type="entry name" value="DUF4138"/>
    <property type="match status" value="1"/>
</dbReference>
<organism evidence="1 2">
    <name type="scientific">Sphingobacterium cellulitidis</name>
    <dbReference type="NCBI Taxonomy" id="1768011"/>
    <lineage>
        <taxon>Bacteria</taxon>
        <taxon>Pseudomonadati</taxon>
        <taxon>Bacteroidota</taxon>
        <taxon>Sphingobacteriia</taxon>
        <taxon>Sphingobacteriales</taxon>
        <taxon>Sphingobacteriaceae</taxon>
        <taxon>Sphingobacterium</taxon>
    </lineage>
</organism>